<feature type="non-terminal residue" evidence="3">
    <location>
        <position position="174"/>
    </location>
</feature>
<keyword evidence="4" id="KW-1185">Reference proteome</keyword>
<feature type="region of interest" description="Disordered" evidence="1">
    <location>
        <begin position="1"/>
        <end position="27"/>
    </location>
</feature>
<protein>
    <submittedName>
        <fullName evidence="3">Uncharacterized protein</fullName>
    </submittedName>
</protein>
<feature type="compositionally biased region" description="Basic and acidic residues" evidence="1">
    <location>
        <begin position="14"/>
        <end position="24"/>
    </location>
</feature>
<feature type="transmembrane region" description="Helical" evidence="2">
    <location>
        <begin position="144"/>
        <end position="164"/>
    </location>
</feature>
<evidence type="ECO:0000256" key="1">
    <source>
        <dbReference type="SAM" id="MobiDB-lite"/>
    </source>
</evidence>
<evidence type="ECO:0000256" key="2">
    <source>
        <dbReference type="SAM" id="Phobius"/>
    </source>
</evidence>
<gene>
    <name evidence="3" type="ORF">E1293_05225</name>
</gene>
<comment type="caution">
    <text evidence="3">The sequence shown here is derived from an EMBL/GenBank/DDBJ whole genome shotgun (WGS) entry which is preliminary data.</text>
</comment>
<accession>A0A4R5BY62</accession>
<keyword evidence="2" id="KW-0472">Membrane</keyword>
<keyword evidence="2" id="KW-0812">Transmembrane</keyword>
<name>A0A4R5BY62_9ACTN</name>
<dbReference type="Proteomes" id="UP000295578">
    <property type="component" value="Unassembled WGS sequence"/>
</dbReference>
<evidence type="ECO:0000313" key="3">
    <source>
        <dbReference type="EMBL" id="TDD89334.1"/>
    </source>
</evidence>
<feature type="compositionally biased region" description="Low complexity" evidence="1">
    <location>
        <begin position="84"/>
        <end position="110"/>
    </location>
</feature>
<dbReference type="AlphaFoldDB" id="A0A4R5BY62"/>
<evidence type="ECO:0000313" key="4">
    <source>
        <dbReference type="Proteomes" id="UP000295578"/>
    </source>
</evidence>
<keyword evidence="2" id="KW-1133">Transmembrane helix</keyword>
<reference evidence="3 4" key="1">
    <citation type="submission" date="2019-03" db="EMBL/GenBank/DDBJ databases">
        <title>Draft genome sequences of novel Actinobacteria.</title>
        <authorList>
            <person name="Sahin N."/>
            <person name="Ay H."/>
            <person name="Saygin H."/>
        </authorList>
    </citation>
    <scope>NUCLEOTIDE SEQUENCE [LARGE SCALE GENOMIC DNA]</scope>
    <source>
        <strain evidence="3 4">DSM 45941</strain>
    </source>
</reference>
<sequence>MTARTPEQDTAPRTAEEEPVDSRQVRRRLTFGVSGDLADMPATLSPWQRAYEAWRAAGLKWGHGAPPRERAPKAASLNAVRVQAPAEPEAAPEAKPAPEAKAANARPAAKAKPEPYDVLVAGPSMPEPKPQPVMRSGMSRRLRARAAVAAGLVVVAGGVIVGVSRGEGGSGAVL</sequence>
<organism evidence="3 4">
    <name type="scientific">Actinomadura darangshiensis</name>
    <dbReference type="NCBI Taxonomy" id="705336"/>
    <lineage>
        <taxon>Bacteria</taxon>
        <taxon>Bacillati</taxon>
        <taxon>Actinomycetota</taxon>
        <taxon>Actinomycetes</taxon>
        <taxon>Streptosporangiales</taxon>
        <taxon>Thermomonosporaceae</taxon>
        <taxon>Actinomadura</taxon>
    </lineage>
</organism>
<dbReference type="EMBL" id="SMKY01000013">
    <property type="protein sequence ID" value="TDD89334.1"/>
    <property type="molecule type" value="Genomic_DNA"/>
</dbReference>
<feature type="region of interest" description="Disordered" evidence="1">
    <location>
        <begin position="61"/>
        <end position="135"/>
    </location>
</feature>
<proteinExistence type="predicted"/>